<dbReference type="Proteomes" id="UP001597094">
    <property type="component" value="Unassembled WGS sequence"/>
</dbReference>
<protein>
    <submittedName>
        <fullName evidence="2">Uncharacterized protein</fullName>
    </submittedName>
</protein>
<keyword evidence="3" id="KW-1185">Reference proteome</keyword>
<accession>A0ABW3SQ93</accession>
<dbReference type="EMBL" id="JBHTLD010000091">
    <property type="protein sequence ID" value="MFD1186773.1"/>
    <property type="molecule type" value="Genomic_DNA"/>
</dbReference>
<proteinExistence type="predicted"/>
<evidence type="ECO:0000313" key="3">
    <source>
        <dbReference type="Proteomes" id="UP001597094"/>
    </source>
</evidence>
<keyword evidence="1" id="KW-0812">Transmembrane</keyword>
<comment type="caution">
    <text evidence="2">The sequence shown here is derived from an EMBL/GenBank/DDBJ whole genome shotgun (WGS) entry which is preliminary data.</text>
</comment>
<name>A0ABW3SQ93_9BACT</name>
<keyword evidence="1" id="KW-1133">Transmembrane helix</keyword>
<evidence type="ECO:0000313" key="2">
    <source>
        <dbReference type="EMBL" id="MFD1186773.1"/>
    </source>
</evidence>
<sequence>MKLNDIPKRQPYQVPEGYFDRLPMRIMEHTAAPEAVAPAPWHEQLWRPVRLAVAPLLLLLVFVGVYFFNVQQPQAPASIASLSNAEIIHYLDSYTHVDAADFEQYGIADRELAVEFLNVSSKTAEEELEYYQLNNLDY</sequence>
<keyword evidence="1" id="KW-0472">Membrane</keyword>
<evidence type="ECO:0000256" key="1">
    <source>
        <dbReference type="SAM" id="Phobius"/>
    </source>
</evidence>
<feature type="transmembrane region" description="Helical" evidence="1">
    <location>
        <begin position="49"/>
        <end position="68"/>
    </location>
</feature>
<reference evidence="3" key="1">
    <citation type="journal article" date="2019" name="Int. J. Syst. Evol. Microbiol.">
        <title>The Global Catalogue of Microorganisms (GCM) 10K type strain sequencing project: providing services to taxonomists for standard genome sequencing and annotation.</title>
        <authorList>
            <consortium name="The Broad Institute Genomics Platform"/>
            <consortium name="The Broad Institute Genome Sequencing Center for Infectious Disease"/>
            <person name="Wu L."/>
            <person name="Ma J."/>
        </authorList>
    </citation>
    <scope>NUCLEOTIDE SEQUENCE [LARGE SCALE GENOMIC DNA]</scope>
    <source>
        <strain evidence="3">JCM 31319</strain>
    </source>
</reference>
<dbReference type="RefSeq" id="WP_377527378.1">
    <property type="nucleotide sequence ID" value="NZ_JBHTLD010000091.1"/>
</dbReference>
<organism evidence="2 3">
    <name type="scientific">Pontibacter rugosus</name>
    <dbReference type="NCBI Taxonomy" id="1745966"/>
    <lineage>
        <taxon>Bacteria</taxon>
        <taxon>Pseudomonadati</taxon>
        <taxon>Bacteroidota</taxon>
        <taxon>Cytophagia</taxon>
        <taxon>Cytophagales</taxon>
        <taxon>Hymenobacteraceae</taxon>
        <taxon>Pontibacter</taxon>
    </lineage>
</organism>
<gene>
    <name evidence="2" type="ORF">ACFQ2O_11195</name>
</gene>